<name>A0A7X2NN08_9CLOT</name>
<protein>
    <submittedName>
        <fullName evidence="1">DUF4259 domain-containing protein</fullName>
    </submittedName>
</protein>
<keyword evidence="2" id="KW-1185">Reference proteome</keyword>
<accession>A0A7X2NN08</accession>
<evidence type="ECO:0000313" key="2">
    <source>
        <dbReference type="Proteomes" id="UP000429958"/>
    </source>
</evidence>
<dbReference type="Proteomes" id="UP000429958">
    <property type="component" value="Unassembled WGS sequence"/>
</dbReference>
<dbReference type="RefSeq" id="WP_154473330.1">
    <property type="nucleotide sequence ID" value="NZ_VUMD01000015.1"/>
</dbReference>
<gene>
    <name evidence="1" type="ORF">FYJ39_15310</name>
</gene>
<proteinExistence type="predicted"/>
<comment type="caution">
    <text evidence="1">The sequence shown here is derived from an EMBL/GenBank/DDBJ whole genome shotgun (WGS) entry which is preliminary data.</text>
</comment>
<sequence>MGCWGITASESDAGLDALAAIRTQIQKDGTLKLEDILAELKRDAWNAPVDVHRCESHTSPMMLAEVIVRFLDGCAAELDFGEIYQKDKRFSRFSSFTGEKATIQWLRDYLSDTLKYSCERAENTPRCGWFKEQDWIGWQEHMEHLILRMDMLLASDLEKGELTELQVSGEINYQKEAERISEQEGHVWKGTNADCENETGDLECERCHKFQVLHW</sequence>
<reference evidence="1 2" key="1">
    <citation type="submission" date="2019-08" db="EMBL/GenBank/DDBJ databases">
        <title>In-depth cultivation of the pig gut microbiome towards novel bacterial diversity and tailored functional studies.</title>
        <authorList>
            <person name="Wylensek D."/>
            <person name="Hitch T.C.A."/>
            <person name="Clavel T."/>
        </authorList>
    </citation>
    <scope>NUCLEOTIDE SEQUENCE [LARGE SCALE GENOMIC DNA]</scope>
    <source>
        <strain evidence="1 2">WCA-389-WT-23D1</strain>
    </source>
</reference>
<organism evidence="1 2">
    <name type="scientific">Clostridium porci</name>
    <dbReference type="NCBI Taxonomy" id="2605778"/>
    <lineage>
        <taxon>Bacteria</taxon>
        <taxon>Bacillati</taxon>
        <taxon>Bacillota</taxon>
        <taxon>Clostridia</taxon>
        <taxon>Eubacteriales</taxon>
        <taxon>Clostridiaceae</taxon>
        <taxon>Clostridium</taxon>
    </lineage>
</organism>
<evidence type="ECO:0000313" key="1">
    <source>
        <dbReference type="EMBL" id="MSS37890.1"/>
    </source>
</evidence>
<dbReference type="AlphaFoldDB" id="A0A7X2NN08"/>
<dbReference type="EMBL" id="VUMD01000015">
    <property type="protein sequence ID" value="MSS37890.1"/>
    <property type="molecule type" value="Genomic_DNA"/>
</dbReference>